<dbReference type="AlphaFoldDB" id="A0AAD4GAK8"/>
<proteinExistence type="predicted"/>
<evidence type="ECO:0000313" key="3">
    <source>
        <dbReference type="Proteomes" id="UP001194468"/>
    </source>
</evidence>
<protein>
    <submittedName>
        <fullName evidence="2">Uncharacterized protein</fullName>
    </submittedName>
</protein>
<dbReference type="EMBL" id="WHUW01000036">
    <property type="protein sequence ID" value="KAF8433089.1"/>
    <property type="molecule type" value="Genomic_DNA"/>
</dbReference>
<evidence type="ECO:0000313" key="2">
    <source>
        <dbReference type="EMBL" id="KAF8433089.1"/>
    </source>
</evidence>
<feature type="non-terminal residue" evidence="2">
    <location>
        <position position="1"/>
    </location>
</feature>
<keyword evidence="1" id="KW-0732">Signal</keyword>
<gene>
    <name evidence="2" type="ORF">L210DRAFT_860340</name>
</gene>
<comment type="caution">
    <text evidence="2">The sequence shown here is derived from an EMBL/GenBank/DDBJ whole genome shotgun (WGS) entry which is preliminary data.</text>
</comment>
<evidence type="ECO:0000256" key="1">
    <source>
        <dbReference type="SAM" id="SignalP"/>
    </source>
</evidence>
<reference evidence="2" key="1">
    <citation type="submission" date="2019-10" db="EMBL/GenBank/DDBJ databases">
        <authorList>
            <consortium name="DOE Joint Genome Institute"/>
            <person name="Kuo A."/>
            <person name="Miyauchi S."/>
            <person name="Kiss E."/>
            <person name="Drula E."/>
            <person name="Kohler A."/>
            <person name="Sanchez-Garcia M."/>
            <person name="Andreopoulos B."/>
            <person name="Barry K.W."/>
            <person name="Bonito G."/>
            <person name="Buee M."/>
            <person name="Carver A."/>
            <person name="Chen C."/>
            <person name="Cichocki N."/>
            <person name="Clum A."/>
            <person name="Culley D."/>
            <person name="Crous P.W."/>
            <person name="Fauchery L."/>
            <person name="Girlanda M."/>
            <person name="Hayes R."/>
            <person name="Keri Z."/>
            <person name="LaButti K."/>
            <person name="Lipzen A."/>
            <person name="Lombard V."/>
            <person name="Magnuson J."/>
            <person name="Maillard F."/>
            <person name="Morin E."/>
            <person name="Murat C."/>
            <person name="Nolan M."/>
            <person name="Ohm R."/>
            <person name="Pangilinan J."/>
            <person name="Pereira M."/>
            <person name="Perotto S."/>
            <person name="Peter M."/>
            <person name="Riley R."/>
            <person name="Sitrit Y."/>
            <person name="Stielow B."/>
            <person name="Szollosi G."/>
            <person name="Zifcakova L."/>
            <person name="Stursova M."/>
            <person name="Spatafora J.W."/>
            <person name="Tedersoo L."/>
            <person name="Vaario L.-M."/>
            <person name="Yamada A."/>
            <person name="Yan M."/>
            <person name="Wang P."/>
            <person name="Xu J."/>
            <person name="Bruns T."/>
            <person name="Baldrian P."/>
            <person name="Vilgalys R."/>
            <person name="Henrissat B."/>
            <person name="Grigoriev I.V."/>
            <person name="Hibbett D."/>
            <person name="Nagy L.G."/>
            <person name="Martin F.M."/>
        </authorList>
    </citation>
    <scope>NUCLEOTIDE SEQUENCE</scope>
    <source>
        <strain evidence="2">BED1</strain>
    </source>
</reference>
<name>A0AAD4GAK8_BOLED</name>
<sequence length="62" mass="7012">GWSVISKLVVLLWYTSIDNVESYLATISHVINDFLTISTQCALSILVTKANFHFLLHLPMFS</sequence>
<feature type="chain" id="PRO_5042089056" evidence="1">
    <location>
        <begin position="23"/>
        <end position="62"/>
    </location>
</feature>
<keyword evidence="3" id="KW-1185">Reference proteome</keyword>
<organism evidence="2 3">
    <name type="scientific">Boletus edulis BED1</name>
    <dbReference type="NCBI Taxonomy" id="1328754"/>
    <lineage>
        <taxon>Eukaryota</taxon>
        <taxon>Fungi</taxon>
        <taxon>Dikarya</taxon>
        <taxon>Basidiomycota</taxon>
        <taxon>Agaricomycotina</taxon>
        <taxon>Agaricomycetes</taxon>
        <taxon>Agaricomycetidae</taxon>
        <taxon>Boletales</taxon>
        <taxon>Boletineae</taxon>
        <taxon>Boletaceae</taxon>
        <taxon>Boletoideae</taxon>
        <taxon>Boletus</taxon>
    </lineage>
</organism>
<reference evidence="2" key="2">
    <citation type="journal article" date="2020" name="Nat. Commun.">
        <title>Large-scale genome sequencing of mycorrhizal fungi provides insights into the early evolution of symbiotic traits.</title>
        <authorList>
            <person name="Miyauchi S."/>
            <person name="Kiss E."/>
            <person name="Kuo A."/>
            <person name="Drula E."/>
            <person name="Kohler A."/>
            <person name="Sanchez-Garcia M."/>
            <person name="Morin E."/>
            <person name="Andreopoulos B."/>
            <person name="Barry K.W."/>
            <person name="Bonito G."/>
            <person name="Buee M."/>
            <person name="Carver A."/>
            <person name="Chen C."/>
            <person name="Cichocki N."/>
            <person name="Clum A."/>
            <person name="Culley D."/>
            <person name="Crous P.W."/>
            <person name="Fauchery L."/>
            <person name="Girlanda M."/>
            <person name="Hayes R.D."/>
            <person name="Keri Z."/>
            <person name="LaButti K."/>
            <person name="Lipzen A."/>
            <person name="Lombard V."/>
            <person name="Magnuson J."/>
            <person name="Maillard F."/>
            <person name="Murat C."/>
            <person name="Nolan M."/>
            <person name="Ohm R.A."/>
            <person name="Pangilinan J."/>
            <person name="Pereira M.F."/>
            <person name="Perotto S."/>
            <person name="Peter M."/>
            <person name="Pfister S."/>
            <person name="Riley R."/>
            <person name="Sitrit Y."/>
            <person name="Stielow J.B."/>
            <person name="Szollosi G."/>
            <person name="Zifcakova L."/>
            <person name="Stursova M."/>
            <person name="Spatafora J.W."/>
            <person name="Tedersoo L."/>
            <person name="Vaario L.M."/>
            <person name="Yamada A."/>
            <person name="Yan M."/>
            <person name="Wang P."/>
            <person name="Xu J."/>
            <person name="Bruns T."/>
            <person name="Baldrian P."/>
            <person name="Vilgalys R."/>
            <person name="Dunand C."/>
            <person name="Henrissat B."/>
            <person name="Grigoriev I.V."/>
            <person name="Hibbett D."/>
            <person name="Nagy L.G."/>
            <person name="Martin F.M."/>
        </authorList>
    </citation>
    <scope>NUCLEOTIDE SEQUENCE</scope>
    <source>
        <strain evidence="2">BED1</strain>
    </source>
</reference>
<feature type="signal peptide" evidence="1">
    <location>
        <begin position="1"/>
        <end position="22"/>
    </location>
</feature>
<dbReference type="Proteomes" id="UP001194468">
    <property type="component" value="Unassembled WGS sequence"/>
</dbReference>
<accession>A0AAD4GAK8</accession>